<dbReference type="InterPro" id="IPR029499">
    <property type="entry name" value="PduO-typ"/>
</dbReference>
<comment type="subunit">
    <text evidence="2">Homotrimer.</text>
</comment>
<dbReference type="AlphaFoldDB" id="A0A6S6YBJ0"/>
<dbReference type="KEGG" id="doe:DENOEST_2837"/>
<dbReference type="FunFam" id="1.20.1200.10:FF:000001">
    <property type="entry name" value="Cob(I)yrinic acid a,c-diamide adenosyltransferase"/>
    <property type="match status" value="1"/>
</dbReference>
<name>A0A6S6YBJ0_9PROT</name>
<dbReference type="Proteomes" id="UP000515733">
    <property type="component" value="Chromosome"/>
</dbReference>
<evidence type="ECO:0000313" key="9">
    <source>
        <dbReference type="Proteomes" id="UP000515733"/>
    </source>
</evidence>
<evidence type="ECO:0000256" key="2">
    <source>
        <dbReference type="ARBA" id="ARBA00011233"/>
    </source>
</evidence>
<keyword evidence="9" id="KW-1185">Reference proteome</keyword>
<proteinExistence type="inferred from homology"/>
<dbReference type="Pfam" id="PF01923">
    <property type="entry name" value="Cob_adeno_trans"/>
    <property type="match status" value="1"/>
</dbReference>
<comment type="catalytic activity">
    <reaction evidence="6">
        <text>2 cob(II)alamin + AH2 + 2 ATP = 2 adenosylcob(III)alamin + 2 triphosphate + A + 2 H(+)</text>
        <dbReference type="Rhea" id="RHEA:53304"/>
        <dbReference type="ChEBI" id="CHEBI:13193"/>
        <dbReference type="ChEBI" id="CHEBI:15378"/>
        <dbReference type="ChEBI" id="CHEBI:16304"/>
        <dbReference type="ChEBI" id="CHEBI:17499"/>
        <dbReference type="ChEBI" id="CHEBI:18036"/>
        <dbReference type="ChEBI" id="CHEBI:18408"/>
        <dbReference type="ChEBI" id="CHEBI:30616"/>
    </reaction>
</comment>
<sequence>MVAYDSRPCLLNDAVLRDNLTMGHRLSKIYTRTGDAGTTGLGDGSRTGKDSARVAAMGDVDELNSLLGIVLCEAMSDEVRELLIGIQHDLFDLGGELSVPGANFLAASQPGRLEQAIDRYNGELQPLKEFILPGGTRVAAQVHLARAVCRRAERKLVTLASTEAVSDTARRYLNRLSDLLFVLARWLNKSAGGGDVLWQKGKNAGL</sequence>
<evidence type="ECO:0000313" key="8">
    <source>
        <dbReference type="EMBL" id="CAB1369996.1"/>
    </source>
</evidence>
<dbReference type="NCBIfam" id="TIGR00636">
    <property type="entry name" value="PduO_Nterm"/>
    <property type="match status" value="1"/>
</dbReference>
<dbReference type="SUPFAM" id="SSF89028">
    <property type="entry name" value="Cobalamin adenosyltransferase-like"/>
    <property type="match status" value="1"/>
</dbReference>
<feature type="domain" description="Cobalamin adenosyltransferase-like" evidence="7">
    <location>
        <begin position="29"/>
        <end position="187"/>
    </location>
</feature>
<keyword evidence="3 6" id="KW-0808">Transferase</keyword>
<protein>
    <recommendedName>
        <fullName evidence="6">Cobalamin adenosyltransferase</fullName>
        <ecNumber evidence="6">2.5.1.-</ecNumber>
    </recommendedName>
</protein>
<gene>
    <name evidence="8" type="primary">cobO</name>
    <name evidence="8" type="ORF">DENOEST_2837</name>
</gene>
<organism evidence="8 9">
    <name type="scientific">Denitratisoma oestradiolicum</name>
    <dbReference type="NCBI Taxonomy" id="311182"/>
    <lineage>
        <taxon>Bacteria</taxon>
        <taxon>Pseudomonadati</taxon>
        <taxon>Pseudomonadota</taxon>
        <taxon>Betaproteobacteria</taxon>
        <taxon>Nitrosomonadales</taxon>
        <taxon>Sterolibacteriaceae</taxon>
        <taxon>Denitratisoma</taxon>
    </lineage>
</organism>
<keyword evidence="6" id="KW-0169">Cobalamin biosynthesis</keyword>
<dbReference type="PANTHER" id="PTHR12213:SF0">
    <property type="entry name" value="CORRINOID ADENOSYLTRANSFERASE MMAB"/>
    <property type="match status" value="1"/>
</dbReference>
<dbReference type="EMBL" id="LR778301">
    <property type="protein sequence ID" value="CAB1369996.1"/>
    <property type="molecule type" value="Genomic_DNA"/>
</dbReference>
<dbReference type="GO" id="GO:0008817">
    <property type="term" value="F:corrinoid adenosyltransferase activity"/>
    <property type="evidence" value="ECO:0007669"/>
    <property type="project" value="TreeGrafter"/>
</dbReference>
<dbReference type="InterPro" id="IPR036451">
    <property type="entry name" value="CblAdoTrfase-like_sf"/>
</dbReference>
<keyword evidence="5 6" id="KW-0067">ATP-binding</keyword>
<reference evidence="8 9" key="1">
    <citation type="submission" date="2020-03" db="EMBL/GenBank/DDBJ databases">
        <authorList>
            <consortium name="Genoscope - CEA"/>
            <person name="William W."/>
        </authorList>
    </citation>
    <scope>NUCLEOTIDE SEQUENCE [LARGE SCALE GENOMIC DNA]</scope>
    <source>
        <strain evidence="9">DSM 16959</strain>
    </source>
</reference>
<dbReference type="EC" id="2.5.1.-" evidence="6"/>
<evidence type="ECO:0000256" key="3">
    <source>
        <dbReference type="ARBA" id="ARBA00022679"/>
    </source>
</evidence>
<dbReference type="PANTHER" id="PTHR12213">
    <property type="entry name" value="CORRINOID ADENOSYLTRANSFERASE"/>
    <property type="match status" value="1"/>
</dbReference>
<comment type="similarity">
    <text evidence="1 6">Belongs to the Cob(I)alamin adenosyltransferase family.</text>
</comment>
<dbReference type="Gene3D" id="1.20.1200.10">
    <property type="entry name" value="Cobalamin adenosyltransferase-like"/>
    <property type="match status" value="1"/>
</dbReference>
<evidence type="ECO:0000256" key="1">
    <source>
        <dbReference type="ARBA" id="ARBA00007487"/>
    </source>
</evidence>
<keyword evidence="4 6" id="KW-0547">Nucleotide-binding</keyword>
<evidence type="ECO:0000256" key="4">
    <source>
        <dbReference type="ARBA" id="ARBA00022741"/>
    </source>
</evidence>
<evidence type="ECO:0000256" key="5">
    <source>
        <dbReference type="ARBA" id="ARBA00022840"/>
    </source>
</evidence>
<dbReference type="GO" id="GO:0009236">
    <property type="term" value="P:cobalamin biosynthetic process"/>
    <property type="evidence" value="ECO:0007669"/>
    <property type="project" value="UniProtKB-UniRule"/>
</dbReference>
<dbReference type="GO" id="GO:0005524">
    <property type="term" value="F:ATP binding"/>
    <property type="evidence" value="ECO:0007669"/>
    <property type="project" value="UniProtKB-UniRule"/>
</dbReference>
<evidence type="ECO:0000259" key="7">
    <source>
        <dbReference type="Pfam" id="PF01923"/>
    </source>
</evidence>
<evidence type="ECO:0000256" key="6">
    <source>
        <dbReference type="RuleBase" id="RU366026"/>
    </source>
</evidence>
<accession>A0A6S6YBJ0</accession>
<dbReference type="InterPro" id="IPR016030">
    <property type="entry name" value="CblAdoTrfase-like"/>
</dbReference>